<dbReference type="NCBIfam" id="TIGR00696">
    <property type="entry name" value="wecG_tagA_cpsF"/>
    <property type="match status" value="1"/>
</dbReference>
<accession>A0A348APR0</accession>
<dbReference type="RefSeq" id="WP_174234387.1">
    <property type="nucleotide sequence ID" value="NZ_AP018449.1"/>
</dbReference>
<dbReference type="Pfam" id="PF03808">
    <property type="entry name" value="Glyco_tran_WecG"/>
    <property type="match status" value="1"/>
</dbReference>
<evidence type="ECO:0000256" key="4">
    <source>
        <dbReference type="ARBA" id="ARBA00023316"/>
    </source>
</evidence>
<dbReference type="GO" id="GO:0047244">
    <property type="term" value="F:N-acetylglucosaminyldiphosphoundecaprenol N-acetyl-beta-D-mannosaminyltransferase activity"/>
    <property type="evidence" value="ECO:0007669"/>
    <property type="project" value="UniProtKB-UniRule"/>
</dbReference>
<evidence type="ECO:0000256" key="1">
    <source>
        <dbReference type="ARBA" id="ARBA00022676"/>
    </source>
</evidence>
<dbReference type="AlphaFoldDB" id="A0A348APR0"/>
<comment type="pathway">
    <text evidence="5">Cell wall biogenesis; teichoic acid biosynthesis.</text>
</comment>
<keyword evidence="3 5" id="KW-0777">Teichoic acid biosynthesis</keyword>
<dbReference type="PANTHER" id="PTHR34136">
    <property type="match status" value="1"/>
</dbReference>
<keyword evidence="1 5" id="KW-0328">Glycosyltransferase</keyword>
<reference evidence="6 7" key="1">
    <citation type="journal article" date="2018" name="Int. J. Syst. Evol. Microbiol.">
        <title>Methylomusa anaerophila gen. nov., sp. nov., an anaerobic methanol-utilizing bacterium isolated from a microbial fuel cell.</title>
        <authorList>
            <person name="Amano N."/>
            <person name="Yamamuro A."/>
            <person name="Miyahara M."/>
            <person name="Kouzuma A."/>
            <person name="Abe T."/>
            <person name="Watanabe K."/>
        </authorList>
    </citation>
    <scope>NUCLEOTIDE SEQUENCE [LARGE SCALE GENOMIC DNA]</scope>
    <source>
        <strain evidence="6 7">MMFC1</strain>
    </source>
</reference>
<dbReference type="PANTHER" id="PTHR34136:SF1">
    <property type="entry name" value="UDP-N-ACETYL-D-MANNOSAMINURONIC ACID TRANSFERASE"/>
    <property type="match status" value="1"/>
</dbReference>
<dbReference type="InterPro" id="IPR034714">
    <property type="entry name" value="TagA_TarA"/>
</dbReference>
<keyword evidence="4 5" id="KW-0961">Cell wall biogenesis/degradation</keyword>
<dbReference type="UniPathway" id="UPA00632"/>
<protein>
    <recommendedName>
        <fullName evidence="5">N-acetylglucosaminyldiphosphoundecaprenol N-acetyl-beta-D-mannosaminyltransferase</fullName>
        <ecNumber evidence="5">2.4.1.187</ecNumber>
    </recommendedName>
    <alternativeName>
        <fullName evidence="5">N-acetylmannosaminyltransferase</fullName>
    </alternativeName>
    <alternativeName>
        <fullName evidence="5">UDP-N-acetylmannosamine transferase</fullName>
    </alternativeName>
    <alternativeName>
        <fullName evidence="5">UDP-N-acetylmannosamine:N-acetylglucosaminyl pyrophosphorylundecaprenol N-acetylmannosaminyltransferase</fullName>
    </alternativeName>
</protein>
<dbReference type="Proteomes" id="UP000276437">
    <property type="component" value="Chromosome"/>
</dbReference>
<keyword evidence="2 5" id="KW-0808">Transferase</keyword>
<evidence type="ECO:0000256" key="3">
    <source>
        <dbReference type="ARBA" id="ARBA00022944"/>
    </source>
</evidence>
<dbReference type="InterPro" id="IPR004629">
    <property type="entry name" value="WecG_TagA_CpsF"/>
</dbReference>
<dbReference type="GO" id="GO:0071555">
    <property type="term" value="P:cell wall organization"/>
    <property type="evidence" value="ECO:0007669"/>
    <property type="project" value="UniProtKB-KW"/>
</dbReference>
<proteinExistence type="inferred from homology"/>
<evidence type="ECO:0000256" key="2">
    <source>
        <dbReference type="ARBA" id="ARBA00022679"/>
    </source>
</evidence>
<sequence length="243" mass="26995">MSNQATVLDVKIDSVTMNSALSIAERFIAEKKPHMIATANAEMVMLAHQDSELAGILGQSDLVLPDGAGVVWAARYLGYTMPERVAGYDFTQQLLARSAEKGYRVYMFGSKPEIIEKARENAITRYPGLNIVGVRHGYYTAADEQAIIDDVIAKNPDILLVALGIPKQEKWIAKNMYTLKIPINIGVGGTFDGMAGVVKRAPLWMQQANLEWLFRLLLQPQRIVRMRALPEFALRVMLSGKKC</sequence>
<evidence type="ECO:0000313" key="6">
    <source>
        <dbReference type="EMBL" id="BBB93058.1"/>
    </source>
</evidence>
<dbReference type="EMBL" id="AP018449">
    <property type="protein sequence ID" value="BBB93058.1"/>
    <property type="molecule type" value="Genomic_DNA"/>
</dbReference>
<comment type="function">
    <text evidence="5">Catalyzes the conversion of GlcNAc-PP-undecaprenol into ManNAc-GlcNAc-PP-undecaprenol, the first committed lipid intermediate in the de novo synthesis of teichoic acid.</text>
</comment>
<dbReference type="GO" id="GO:0019350">
    <property type="term" value="P:teichoic acid biosynthetic process"/>
    <property type="evidence" value="ECO:0007669"/>
    <property type="project" value="UniProtKB-UniRule"/>
</dbReference>
<dbReference type="CDD" id="cd06533">
    <property type="entry name" value="Glyco_transf_WecG_TagA"/>
    <property type="match status" value="1"/>
</dbReference>
<dbReference type="KEGG" id="mana:MAMMFC1_03767"/>
<evidence type="ECO:0000256" key="5">
    <source>
        <dbReference type="HAMAP-Rule" id="MF_02070"/>
    </source>
</evidence>
<name>A0A348APR0_9FIRM</name>
<dbReference type="HAMAP" id="MF_02070">
    <property type="entry name" value="TagA_TarA"/>
    <property type="match status" value="1"/>
</dbReference>
<comment type="similarity">
    <text evidence="5">Belongs to the glycosyltransferase 26 family. TagA/TarA subfamily.</text>
</comment>
<keyword evidence="7" id="KW-1185">Reference proteome</keyword>
<organism evidence="6 7">
    <name type="scientific">Methylomusa anaerophila</name>
    <dbReference type="NCBI Taxonomy" id="1930071"/>
    <lineage>
        <taxon>Bacteria</taxon>
        <taxon>Bacillati</taxon>
        <taxon>Bacillota</taxon>
        <taxon>Negativicutes</taxon>
        <taxon>Selenomonadales</taxon>
        <taxon>Sporomusaceae</taxon>
        <taxon>Methylomusa</taxon>
    </lineage>
</organism>
<gene>
    <name evidence="6" type="primary">tagA</name>
    <name evidence="6" type="ORF">MAMMFC1_03767</name>
</gene>
<dbReference type="EC" id="2.4.1.187" evidence="5"/>
<evidence type="ECO:0000313" key="7">
    <source>
        <dbReference type="Proteomes" id="UP000276437"/>
    </source>
</evidence>
<comment type="catalytic activity">
    <reaction evidence="5">
        <text>UDP-N-acetyl-alpha-D-mannosamine + N-acetyl-alpha-D-glucosaminyl-di-trans,octa-cis-undecaprenyl diphosphate = N-acetyl-beta-D-mannosaminyl-(1-&gt;4)-N-acetyl-alpha-D-glucosaminyl di-trans,octa-cis-undecaprenyl diphosphate + UDP + H(+)</text>
        <dbReference type="Rhea" id="RHEA:16053"/>
        <dbReference type="ChEBI" id="CHEBI:15378"/>
        <dbReference type="ChEBI" id="CHEBI:58223"/>
        <dbReference type="ChEBI" id="CHEBI:62959"/>
        <dbReference type="ChEBI" id="CHEBI:68623"/>
        <dbReference type="ChEBI" id="CHEBI:132210"/>
        <dbReference type="EC" id="2.4.1.187"/>
    </reaction>
</comment>